<dbReference type="PROSITE" id="PS00086">
    <property type="entry name" value="CYTOCHROME_P450"/>
    <property type="match status" value="1"/>
</dbReference>
<dbReference type="InterPro" id="IPR001128">
    <property type="entry name" value="Cyt_P450"/>
</dbReference>
<dbReference type="OrthoDB" id="4133219at2"/>
<protein>
    <submittedName>
        <fullName evidence="10">Cytochrome P450</fullName>
    </submittedName>
</protein>
<dbReference type="GO" id="GO:0004497">
    <property type="term" value="F:monooxygenase activity"/>
    <property type="evidence" value="ECO:0007669"/>
    <property type="project" value="UniProtKB-KW"/>
</dbReference>
<keyword evidence="4 9" id="KW-0479">Metal-binding</keyword>
<dbReference type="PANTHER" id="PTHR46696">
    <property type="entry name" value="P450, PUTATIVE (EUROFUNG)-RELATED"/>
    <property type="match status" value="1"/>
</dbReference>
<dbReference type="GO" id="GO:0005506">
    <property type="term" value="F:iron ion binding"/>
    <property type="evidence" value="ECO:0007669"/>
    <property type="project" value="InterPro"/>
</dbReference>
<dbReference type="EMBL" id="CP015163">
    <property type="protein sequence ID" value="AXB42131.1"/>
    <property type="molecule type" value="Genomic_DNA"/>
</dbReference>
<keyword evidence="5 9" id="KW-0560">Oxidoreductase</keyword>
<reference evidence="10 11" key="1">
    <citation type="submission" date="2016-04" db="EMBL/GenBank/DDBJ databases">
        <title>Complete genome sequence and analysis of deep-sea sediment isolate, Amycolatopsis sp. WP1.</title>
        <authorList>
            <person name="Wang H."/>
            <person name="Chen S."/>
            <person name="Wu Q."/>
        </authorList>
    </citation>
    <scope>NUCLEOTIDE SEQUENCE [LARGE SCALE GENOMIC DNA]</scope>
    <source>
        <strain evidence="10 11">WP1</strain>
    </source>
</reference>
<sequence>MTGTKDPTTLAQRWGLNPEQFWLRGELPERSVAYDPKSGMWNVYTYRDVVRVLSDPATYSSDTSRLLPERKEFTEGSIISLDPPLHQKLRKLVSHAFTPKVIADLEPRIAELTHELLDQAEGDRIDLVSGLAYPLPVIVIAELLGVPAEDRNLFKDWVDKMLERSGQFSLNDSPEERDKMMEAAMEQLDQLIAYLGEHAAERRRQPREDLLTKLVEAEVDGVRLTDREVVNFANVLLIAGHITTTMLLGNTVLCLDEYPDQKAKVLADRELVPGAIEESLRFLSPFATTARVTNTDVELGNTVIEADQMVLVWLAAANRDPEHFTDPGVFDVTREPNTQIAFGRGIHFCLGAPLARLEGRVALNILLDRFPGLRTDPAEAPEFLPQPTMTGVRRLPLVLR</sequence>
<dbReference type="InterPro" id="IPR036396">
    <property type="entry name" value="Cyt_P450_sf"/>
</dbReference>
<comment type="pathway">
    <text evidence="1">Antibiotic biosynthesis; vancomycin biosynthesis.</text>
</comment>
<dbReference type="CDD" id="cd11032">
    <property type="entry name" value="P450_EryK-like"/>
    <property type="match status" value="1"/>
</dbReference>
<dbReference type="PANTHER" id="PTHR46696:SF1">
    <property type="entry name" value="CYTOCHROME P450 YJIB-RELATED"/>
    <property type="match status" value="1"/>
</dbReference>
<evidence type="ECO:0000256" key="1">
    <source>
        <dbReference type="ARBA" id="ARBA00004660"/>
    </source>
</evidence>
<dbReference type="Gene3D" id="1.10.630.10">
    <property type="entry name" value="Cytochrome P450"/>
    <property type="match status" value="1"/>
</dbReference>
<dbReference type="PRINTS" id="PR00359">
    <property type="entry name" value="BP450"/>
</dbReference>
<dbReference type="SUPFAM" id="SSF48264">
    <property type="entry name" value="Cytochrome P450"/>
    <property type="match status" value="1"/>
</dbReference>
<dbReference type="GO" id="GO:0016705">
    <property type="term" value="F:oxidoreductase activity, acting on paired donors, with incorporation or reduction of molecular oxygen"/>
    <property type="evidence" value="ECO:0007669"/>
    <property type="project" value="InterPro"/>
</dbReference>
<dbReference type="GO" id="GO:0020037">
    <property type="term" value="F:heme binding"/>
    <property type="evidence" value="ECO:0007669"/>
    <property type="project" value="InterPro"/>
</dbReference>
<dbReference type="FunFam" id="1.10.630.10:FF:000018">
    <property type="entry name" value="Cytochrome P450 monooxygenase"/>
    <property type="match status" value="1"/>
</dbReference>
<evidence type="ECO:0000256" key="9">
    <source>
        <dbReference type="RuleBase" id="RU000461"/>
    </source>
</evidence>
<gene>
    <name evidence="10" type="ORF">A4R43_05970</name>
</gene>
<dbReference type="Proteomes" id="UP000250434">
    <property type="component" value="Chromosome"/>
</dbReference>
<evidence type="ECO:0000256" key="4">
    <source>
        <dbReference type="ARBA" id="ARBA00022723"/>
    </source>
</evidence>
<name>A0A344L257_9PSEU</name>
<evidence type="ECO:0000313" key="10">
    <source>
        <dbReference type="EMBL" id="AXB42131.1"/>
    </source>
</evidence>
<evidence type="ECO:0000256" key="6">
    <source>
        <dbReference type="ARBA" id="ARBA00023004"/>
    </source>
</evidence>
<accession>A0A344L257</accession>
<evidence type="ECO:0000256" key="5">
    <source>
        <dbReference type="ARBA" id="ARBA00023002"/>
    </source>
</evidence>
<comment type="function">
    <text evidence="8">Involved in the coupling of aromatic side chains of the heptapeptide of vancomycin.</text>
</comment>
<dbReference type="InterPro" id="IPR017972">
    <property type="entry name" value="Cyt_P450_CS"/>
</dbReference>
<keyword evidence="6 9" id="KW-0408">Iron</keyword>
<keyword evidence="3 9" id="KW-0349">Heme</keyword>
<evidence type="ECO:0000256" key="7">
    <source>
        <dbReference type="ARBA" id="ARBA00023033"/>
    </source>
</evidence>
<comment type="similarity">
    <text evidence="2 9">Belongs to the cytochrome P450 family.</text>
</comment>
<keyword evidence="11" id="KW-1185">Reference proteome</keyword>
<evidence type="ECO:0000256" key="8">
    <source>
        <dbReference type="ARBA" id="ARBA00055433"/>
    </source>
</evidence>
<dbReference type="AlphaFoldDB" id="A0A344L257"/>
<organism evidence="10 11">
    <name type="scientific">Amycolatopsis albispora</name>
    <dbReference type="NCBI Taxonomy" id="1804986"/>
    <lineage>
        <taxon>Bacteria</taxon>
        <taxon>Bacillati</taxon>
        <taxon>Actinomycetota</taxon>
        <taxon>Actinomycetes</taxon>
        <taxon>Pseudonocardiales</taxon>
        <taxon>Pseudonocardiaceae</taxon>
        <taxon>Amycolatopsis</taxon>
    </lineage>
</organism>
<dbReference type="KEGG" id="aab:A4R43_05970"/>
<dbReference type="RefSeq" id="WP_113691404.1">
    <property type="nucleotide sequence ID" value="NZ_CP015163.1"/>
</dbReference>
<dbReference type="InterPro" id="IPR002397">
    <property type="entry name" value="Cyt_P450_B"/>
</dbReference>
<evidence type="ECO:0000256" key="2">
    <source>
        <dbReference type="ARBA" id="ARBA00010617"/>
    </source>
</evidence>
<keyword evidence="7 9" id="KW-0503">Monooxygenase</keyword>
<dbReference type="Pfam" id="PF00067">
    <property type="entry name" value="p450"/>
    <property type="match status" value="1"/>
</dbReference>
<proteinExistence type="inferred from homology"/>
<evidence type="ECO:0000313" key="11">
    <source>
        <dbReference type="Proteomes" id="UP000250434"/>
    </source>
</evidence>
<evidence type="ECO:0000256" key="3">
    <source>
        <dbReference type="ARBA" id="ARBA00022617"/>
    </source>
</evidence>